<evidence type="ECO:0000256" key="2">
    <source>
        <dbReference type="SAM" id="Phobius"/>
    </source>
</evidence>
<evidence type="ECO:0000259" key="3">
    <source>
        <dbReference type="Pfam" id="PF18142"/>
    </source>
</evidence>
<feature type="region of interest" description="Disordered" evidence="1">
    <location>
        <begin position="201"/>
        <end position="309"/>
    </location>
</feature>
<feature type="region of interest" description="Disordered" evidence="1">
    <location>
        <begin position="1"/>
        <end position="25"/>
    </location>
</feature>
<dbReference type="PANTHER" id="PTHR38793">
    <property type="entry name" value="SLATT_FUNGAL DOMAIN-CONTAINING PROTEIN-RELATED"/>
    <property type="match status" value="1"/>
</dbReference>
<reference evidence="4 5" key="1">
    <citation type="submission" date="2024-09" db="EMBL/GenBank/DDBJ databases">
        <title>Rethinking Asexuality: The Enigmatic Case of Functional Sexual Genes in Lepraria (Stereocaulaceae).</title>
        <authorList>
            <person name="Doellman M."/>
            <person name="Sun Y."/>
            <person name="Barcenas-Pena A."/>
            <person name="Lumbsch H.T."/>
            <person name="Grewe F."/>
        </authorList>
    </citation>
    <scope>NUCLEOTIDE SEQUENCE [LARGE SCALE GENOMIC DNA]</scope>
    <source>
        <strain evidence="4 5">Mercado 3170</strain>
    </source>
</reference>
<evidence type="ECO:0000313" key="4">
    <source>
        <dbReference type="EMBL" id="KAL2044835.1"/>
    </source>
</evidence>
<name>A0ABR4AI35_9LECA</name>
<accession>A0ABR4AI35</accession>
<evidence type="ECO:0000313" key="5">
    <source>
        <dbReference type="Proteomes" id="UP001590950"/>
    </source>
</evidence>
<feature type="transmembrane region" description="Helical" evidence="2">
    <location>
        <begin position="104"/>
        <end position="123"/>
    </location>
</feature>
<feature type="transmembrane region" description="Helical" evidence="2">
    <location>
        <begin position="72"/>
        <end position="98"/>
    </location>
</feature>
<keyword evidence="2" id="KW-0472">Membrane</keyword>
<dbReference type="PANTHER" id="PTHR38793:SF3">
    <property type="entry name" value="SMODS AND SLOG-ASSOCIATING 2TM EFFECTOR DOMAIN-CONTAINING PROTEIN"/>
    <property type="match status" value="1"/>
</dbReference>
<keyword evidence="5" id="KW-1185">Reference proteome</keyword>
<feature type="compositionally biased region" description="Low complexity" evidence="1">
    <location>
        <begin position="275"/>
        <end position="286"/>
    </location>
</feature>
<dbReference type="Proteomes" id="UP001590950">
    <property type="component" value="Unassembled WGS sequence"/>
</dbReference>
<feature type="compositionally biased region" description="Basic and acidic residues" evidence="1">
    <location>
        <begin position="1"/>
        <end position="13"/>
    </location>
</feature>
<dbReference type="Pfam" id="PF18142">
    <property type="entry name" value="SLATT_fungal"/>
    <property type="match status" value="1"/>
</dbReference>
<evidence type="ECO:0000256" key="1">
    <source>
        <dbReference type="SAM" id="MobiDB-lite"/>
    </source>
</evidence>
<feature type="compositionally biased region" description="Basic and acidic residues" evidence="1">
    <location>
        <begin position="299"/>
        <end position="309"/>
    </location>
</feature>
<feature type="domain" description="SMODS and SLOG-associating 2TM effector" evidence="3">
    <location>
        <begin position="60"/>
        <end position="178"/>
    </location>
</feature>
<feature type="compositionally biased region" description="Polar residues" evidence="1">
    <location>
        <begin position="204"/>
        <end position="213"/>
    </location>
</feature>
<gene>
    <name evidence="4" type="ORF">N7G274_002610</name>
</gene>
<sequence length="309" mass="33146">MPSEPDLERDPLPHTRRASFDGPPPPKLVKFRFLTGIDTPKIIAGGHRSRPAKNLGIYSRVVAEETKTRWQYYFMASIINLSFLGQIVVAATLTALGAADASHIAITVLGSVNTVIAGVQTYLKGQGLPNRLRQYEFGLRKLREHIEDLERAFSHVDCRLNVDNEISDIAAMYKAVRQTAEDNTPDTYLPMTGAGKKLLEDKSSGVTGQDSSGFGTGLLMNGPSDIPAEAGLSKSAAIPDTTEQANSQKPPAEPETPEQLKGEPAESAGSDIQGPAAEPAASSTTPNEDGETEETPLLQHDDRAVASKD</sequence>
<proteinExistence type="predicted"/>
<comment type="caution">
    <text evidence="4">The sequence shown here is derived from an EMBL/GenBank/DDBJ whole genome shotgun (WGS) entry which is preliminary data.</text>
</comment>
<protein>
    <recommendedName>
        <fullName evidence="3">SMODS and SLOG-associating 2TM effector domain-containing protein</fullName>
    </recommendedName>
</protein>
<organism evidence="4 5">
    <name type="scientific">Stereocaulon virgatum</name>
    <dbReference type="NCBI Taxonomy" id="373712"/>
    <lineage>
        <taxon>Eukaryota</taxon>
        <taxon>Fungi</taxon>
        <taxon>Dikarya</taxon>
        <taxon>Ascomycota</taxon>
        <taxon>Pezizomycotina</taxon>
        <taxon>Lecanoromycetes</taxon>
        <taxon>OSLEUM clade</taxon>
        <taxon>Lecanoromycetidae</taxon>
        <taxon>Lecanorales</taxon>
        <taxon>Lecanorineae</taxon>
        <taxon>Stereocaulaceae</taxon>
        <taxon>Stereocaulon</taxon>
    </lineage>
</organism>
<keyword evidence="2" id="KW-1133">Transmembrane helix</keyword>
<dbReference type="EMBL" id="JBEFKJ010000008">
    <property type="protein sequence ID" value="KAL2044835.1"/>
    <property type="molecule type" value="Genomic_DNA"/>
</dbReference>
<dbReference type="InterPro" id="IPR041622">
    <property type="entry name" value="SLATT_fungi"/>
</dbReference>
<keyword evidence="2" id="KW-0812">Transmembrane</keyword>
<dbReference type="NCBIfam" id="NF033635">
    <property type="entry name" value="SLATT_fungal"/>
    <property type="match status" value="1"/>
</dbReference>